<name>A0ABU1MMZ0_9SPHN</name>
<evidence type="ECO:0000256" key="1">
    <source>
        <dbReference type="SAM" id="Phobius"/>
    </source>
</evidence>
<feature type="transmembrane region" description="Helical" evidence="1">
    <location>
        <begin position="43"/>
        <end position="64"/>
    </location>
</feature>
<accession>A0ABU1MMZ0</accession>
<evidence type="ECO:0000313" key="3">
    <source>
        <dbReference type="Proteomes" id="UP001184150"/>
    </source>
</evidence>
<dbReference type="EMBL" id="JAVDRD010000006">
    <property type="protein sequence ID" value="MDR6511691.1"/>
    <property type="molecule type" value="Genomic_DNA"/>
</dbReference>
<sequence>MRDPAMGRFALLQLLRLAGTLIVLIGAMVASGNVPWLARVPQWGAFALAFAGLTLFFGAPRWLVRRWKRPS</sequence>
<dbReference type="Proteomes" id="UP001184150">
    <property type="component" value="Unassembled WGS sequence"/>
</dbReference>
<keyword evidence="1" id="KW-0472">Membrane</keyword>
<reference evidence="2 3" key="1">
    <citation type="submission" date="2023-07" db="EMBL/GenBank/DDBJ databases">
        <title>Sorghum-associated microbial communities from plants grown in Nebraska, USA.</title>
        <authorList>
            <person name="Schachtman D."/>
        </authorList>
    </citation>
    <scope>NUCLEOTIDE SEQUENCE [LARGE SCALE GENOMIC DNA]</scope>
    <source>
        <strain evidence="2 3">DS1027</strain>
    </source>
</reference>
<keyword evidence="1" id="KW-0812">Transmembrane</keyword>
<gene>
    <name evidence="2" type="ORF">J2792_002567</name>
</gene>
<proteinExistence type="predicted"/>
<dbReference type="RefSeq" id="WP_022675400.1">
    <property type="nucleotide sequence ID" value="NZ_JAVDRD010000006.1"/>
</dbReference>
<protein>
    <submittedName>
        <fullName evidence="2">Uncharacterized protein</fullName>
    </submittedName>
</protein>
<feature type="transmembrane region" description="Helical" evidence="1">
    <location>
        <begin position="12"/>
        <end position="31"/>
    </location>
</feature>
<organism evidence="2 3">
    <name type="scientific">Novosphingobium capsulatum</name>
    <dbReference type="NCBI Taxonomy" id="13688"/>
    <lineage>
        <taxon>Bacteria</taxon>
        <taxon>Pseudomonadati</taxon>
        <taxon>Pseudomonadota</taxon>
        <taxon>Alphaproteobacteria</taxon>
        <taxon>Sphingomonadales</taxon>
        <taxon>Sphingomonadaceae</taxon>
        <taxon>Novosphingobium</taxon>
    </lineage>
</organism>
<evidence type="ECO:0000313" key="2">
    <source>
        <dbReference type="EMBL" id="MDR6511691.1"/>
    </source>
</evidence>
<keyword evidence="3" id="KW-1185">Reference proteome</keyword>
<comment type="caution">
    <text evidence="2">The sequence shown here is derived from an EMBL/GenBank/DDBJ whole genome shotgun (WGS) entry which is preliminary data.</text>
</comment>
<keyword evidence="1" id="KW-1133">Transmembrane helix</keyword>